<dbReference type="GO" id="GO:0006886">
    <property type="term" value="P:intracellular protein transport"/>
    <property type="evidence" value="ECO:0007669"/>
    <property type="project" value="InterPro"/>
</dbReference>
<dbReference type="SUPFAM" id="SSF48371">
    <property type="entry name" value="ARM repeat"/>
    <property type="match status" value="1"/>
</dbReference>
<dbReference type="RefSeq" id="XP_068361712.1">
    <property type="nucleotide sequence ID" value="XM_068502801.1"/>
</dbReference>
<accession>A0A1J4KCB7</accession>
<sequence length="553" mass="63267">MNLFKNFIIICKFIFTPQKKFYDLFRNAIKFSQLLKKIMDDFPAASIEEAFGNLGSLDPAVQTLANRYIIEWTNSPNFLSSCLGIIQNSCNLPIRHAASITLAGTIIDQWNSIRSLELHFAIRMYFLQQVLNNPSLPLILKGPFIRIVVIIALYDFPQKWDSFLVDLLFIPPSSPAFLNAMAIIGQFVEEIETCTYLTSDRLLQLEFLLLSFHDLLLPLIHNLINEMSTAPIGLKIMNGIFKWGNISDVLTPSIFNTLLTKCLNNDLTYIDALKCLSFALFDRNDVAPIFEKIAPPLITTLASLQNYESHKIDFIIKFLKKYICLIELYLFAPVIPDSPQKIIELKATIFKTKQGTTSLDLTDIQTKSIPEVRHLYEITLMQQPDELYLDDFWQMWRDLSRRLFMATRGEKDHSASLLLIQPLLPIIFMKLTEYLPSCMEAGRMSNVDAQIFFEYFIRSFPQETMAFISSANLTPALVYLVGLLKQNEITNQYVNLFASRLLEANVPDDFFNAMLFTFSKMANILLPVYFAKLMDICSQSLASNEESIQINAA</sequence>
<name>A0A1J4KCB7_9EUKA</name>
<dbReference type="InterPro" id="IPR001494">
    <property type="entry name" value="Importin-beta_N"/>
</dbReference>
<dbReference type="VEuPathDB" id="TrichDB:TRFO_22832"/>
<dbReference type="GO" id="GO:0031267">
    <property type="term" value="F:small GTPase binding"/>
    <property type="evidence" value="ECO:0007669"/>
    <property type="project" value="InterPro"/>
</dbReference>
<protein>
    <recommendedName>
        <fullName evidence="1">Importin N-terminal domain-containing protein</fullName>
    </recommendedName>
</protein>
<dbReference type="InterPro" id="IPR013598">
    <property type="entry name" value="Exportin-1/Importin-b-like"/>
</dbReference>
<dbReference type="InterPro" id="IPR016024">
    <property type="entry name" value="ARM-type_fold"/>
</dbReference>
<dbReference type="PROSITE" id="PS50166">
    <property type="entry name" value="IMPORTIN_B_NT"/>
    <property type="match status" value="1"/>
</dbReference>
<proteinExistence type="predicted"/>
<reference evidence="2" key="1">
    <citation type="submission" date="2016-10" db="EMBL/GenBank/DDBJ databases">
        <authorList>
            <person name="Benchimol M."/>
            <person name="Almeida L.G."/>
            <person name="Vasconcelos A.T."/>
            <person name="Perreira-Neves A."/>
            <person name="Rosa I.A."/>
            <person name="Tasca T."/>
            <person name="Bogo M.R."/>
            <person name="de Souza W."/>
        </authorList>
    </citation>
    <scope>NUCLEOTIDE SEQUENCE [LARGE SCALE GENOMIC DNA]</scope>
    <source>
        <strain evidence="2">K</strain>
    </source>
</reference>
<dbReference type="Gene3D" id="1.25.10.10">
    <property type="entry name" value="Leucine-rich Repeat Variant"/>
    <property type="match status" value="1"/>
</dbReference>
<keyword evidence="3" id="KW-1185">Reference proteome</keyword>
<dbReference type="GeneID" id="94837505"/>
<feature type="domain" description="Importin N-terminal" evidence="1">
    <location>
        <begin position="65"/>
        <end position="132"/>
    </location>
</feature>
<dbReference type="Pfam" id="PF03810">
    <property type="entry name" value="IBN_N"/>
    <property type="match status" value="1"/>
</dbReference>
<evidence type="ECO:0000313" key="2">
    <source>
        <dbReference type="EMBL" id="OHT08576.1"/>
    </source>
</evidence>
<organism evidence="2 3">
    <name type="scientific">Tritrichomonas foetus</name>
    <dbReference type="NCBI Taxonomy" id="1144522"/>
    <lineage>
        <taxon>Eukaryota</taxon>
        <taxon>Metamonada</taxon>
        <taxon>Parabasalia</taxon>
        <taxon>Tritrichomonadida</taxon>
        <taxon>Tritrichomonadidae</taxon>
        <taxon>Tritrichomonas</taxon>
    </lineage>
</organism>
<dbReference type="AlphaFoldDB" id="A0A1J4KCB7"/>
<evidence type="ECO:0000259" key="1">
    <source>
        <dbReference type="PROSITE" id="PS50166"/>
    </source>
</evidence>
<dbReference type="EMBL" id="MLAK01000663">
    <property type="protein sequence ID" value="OHT08576.1"/>
    <property type="molecule type" value="Genomic_DNA"/>
</dbReference>
<dbReference type="Proteomes" id="UP000179807">
    <property type="component" value="Unassembled WGS sequence"/>
</dbReference>
<gene>
    <name evidence="2" type="ORF">TRFO_22832</name>
</gene>
<comment type="caution">
    <text evidence="2">The sequence shown here is derived from an EMBL/GenBank/DDBJ whole genome shotgun (WGS) entry which is preliminary data.</text>
</comment>
<evidence type="ECO:0000313" key="3">
    <source>
        <dbReference type="Proteomes" id="UP000179807"/>
    </source>
</evidence>
<dbReference type="InterPro" id="IPR011989">
    <property type="entry name" value="ARM-like"/>
</dbReference>
<dbReference type="Pfam" id="PF08389">
    <property type="entry name" value="Xpo1"/>
    <property type="match status" value="1"/>
</dbReference>